<dbReference type="Proteomes" id="UP000500938">
    <property type="component" value="Chromosome"/>
</dbReference>
<sequence length="420" mass="45905">MMWPAVIGLTIAGLGGVAYHQAMAVDLTVPSAVGTAATSSAVASRESKREAERAQRDVQIRVWNEALAADPVSAVSMGQLAALHLQRARESGVFDEYLTSEALARRSLSTRTRRNAATAVTLTNSLLAQHRFTDAMDVARTLVSWEPEQPAYRALLGEVAMELGDDSTAATMFNSVWTARSGLSIAPRVARWLELTNHVEKARRVLNAARTEALARRDLSTETKAWFHLRVGDLELRAGRARDAATAYRAGLALDDQDPRLLAAMARLAEQQEQPAAVIAWGERAIAVRMDPATLGLLSKAYTTLGDHAKGREYAQTLAVVASAQQGPYDRAWSLYLLDQREQVNTVLEKAKAELETRRDVYGYDLTAWALYRAGRFSEAREMMAQAMRLNTPDPLLQHHAAMIAAAPTVVSASRETAGR</sequence>
<dbReference type="EMBL" id="CP053085">
    <property type="protein sequence ID" value="QJR37099.1"/>
    <property type="molecule type" value="Genomic_DNA"/>
</dbReference>
<reference evidence="1 2" key="1">
    <citation type="submission" date="2020-05" db="EMBL/GenBank/DDBJ databases">
        <title>Complete genome sequence of Gemmatimonas greenlandica TET16.</title>
        <authorList>
            <person name="Zeng Y."/>
        </authorList>
    </citation>
    <scope>NUCLEOTIDE SEQUENCE [LARGE SCALE GENOMIC DNA]</scope>
    <source>
        <strain evidence="1 2">TET16</strain>
    </source>
</reference>
<evidence type="ECO:0008006" key="3">
    <source>
        <dbReference type="Google" id="ProtNLM"/>
    </source>
</evidence>
<proteinExistence type="predicted"/>
<evidence type="ECO:0000313" key="1">
    <source>
        <dbReference type="EMBL" id="QJR37099.1"/>
    </source>
</evidence>
<dbReference type="RefSeq" id="WP_171226532.1">
    <property type="nucleotide sequence ID" value="NZ_CP053085.1"/>
</dbReference>
<dbReference type="KEGG" id="ggr:HKW67_17025"/>
<dbReference type="AlphaFoldDB" id="A0A6M4ITP2"/>
<gene>
    <name evidence="1" type="ORF">HKW67_17025</name>
</gene>
<keyword evidence="2" id="KW-1185">Reference proteome</keyword>
<name>A0A6M4ITP2_9BACT</name>
<evidence type="ECO:0000313" key="2">
    <source>
        <dbReference type="Proteomes" id="UP000500938"/>
    </source>
</evidence>
<dbReference type="SUPFAM" id="SSF48452">
    <property type="entry name" value="TPR-like"/>
    <property type="match status" value="1"/>
</dbReference>
<dbReference type="InterPro" id="IPR011990">
    <property type="entry name" value="TPR-like_helical_dom_sf"/>
</dbReference>
<protein>
    <recommendedName>
        <fullName evidence="3">Tetratricopeptide repeat protein</fullName>
    </recommendedName>
</protein>
<organism evidence="1 2">
    <name type="scientific">Gemmatimonas groenlandica</name>
    <dbReference type="NCBI Taxonomy" id="2732249"/>
    <lineage>
        <taxon>Bacteria</taxon>
        <taxon>Pseudomonadati</taxon>
        <taxon>Gemmatimonadota</taxon>
        <taxon>Gemmatimonadia</taxon>
        <taxon>Gemmatimonadales</taxon>
        <taxon>Gemmatimonadaceae</taxon>
        <taxon>Gemmatimonas</taxon>
    </lineage>
</organism>
<accession>A0A6M4ITP2</accession>
<dbReference type="Gene3D" id="1.25.40.10">
    <property type="entry name" value="Tetratricopeptide repeat domain"/>
    <property type="match status" value="1"/>
</dbReference>